<evidence type="ECO:0000313" key="4">
    <source>
        <dbReference type="EMBL" id="CAB9500580.1"/>
    </source>
</evidence>
<protein>
    <submittedName>
        <fullName evidence="4">Leucine Rich Repeat</fullName>
    </submittedName>
</protein>
<comment type="caution">
    <text evidence="4">The sequence shown here is derived from an EMBL/GenBank/DDBJ whole genome shotgun (WGS) entry which is preliminary data.</text>
</comment>
<feature type="compositionally biased region" description="Polar residues" evidence="2">
    <location>
        <begin position="207"/>
        <end position="231"/>
    </location>
</feature>
<feature type="compositionally biased region" description="Polar residues" evidence="2">
    <location>
        <begin position="179"/>
        <end position="196"/>
    </location>
</feature>
<dbReference type="Pfam" id="PF00560">
    <property type="entry name" value="LRR_1"/>
    <property type="match status" value="1"/>
</dbReference>
<feature type="region of interest" description="Disordered" evidence="2">
    <location>
        <begin position="172"/>
        <end position="241"/>
    </location>
</feature>
<organism evidence="4 5">
    <name type="scientific">Seminavis robusta</name>
    <dbReference type="NCBI Taxonomy" id="568900"/>
    <lineage>
        <taxon>Eukaryota</taxon>
        <taxon>Sar</taxon>
        <taxon>Stramenopiles</taxon>
        <taxon>Ochrophyta</taxon>
        <taxon>Bacillariophyta</taxon>
        <taxon>Bacillariophyceae</taxon>
        <taxon>Bacillariophycidae</taxon>
        <taxon>Naviculales</taxon>
        <taxon>Naviculaceae</taxon>
        <taxon>Seminavis</taxon>
    </lineage>
</organism>
<dbReference type="InterPro" id="IPR052941">
    <property type="entry name" value="StomDev_PlantInt_Reg"/>
</dbReference>
<dbReference type="AlphaFoldDB" id="A0A9N8DF24"/>
<dbReference type="PANTHER" id="PTHR48004:SF59">
    <property type="entry name" value="LEUCINE-RICH REPEAT-CONTAINING N-TERMINAL PLANT-TYPE DOMAIN-CONTAINING PROTEIN"/>
    <property type="match status" value="1"/>
</dbReference>
<feature type="region of interest" description="Disordered" evidence="2">
    <location>
        <begin position="70"/>
        <end position="130"/>
    </location>
</feature>
<feature type="compositionally biased region" description="Polar residues" evidence="2">
    <location>
        <begin position="70"/>
        <end position="83"/>
    </location>
</feature>
<keyword evidence="1" id="KW-0677">Repeat</keyword>
<dbReference type="InterPro" id="IPR001611">
    <property type="entry name" value="Leu-rich_rpt"/>
</dbReference>
<accession>A0A9N8DF24</accession>
<name>A0A9N8DF24_9STRA</name>
<evidence type="ECO:0000256" key="2">
    <source>
        <dbReference type="SAM" id="MobiDB-lite"/>
    </source>
</evidence>
<proteinExistence type="predicted"/>
<dbReference type="PANTHER" id="PTHR48004">
    <property type="entry name" value="OS01G0149700 PROTEIN"/>
    <property type="match status" value="1"/>
</dbReference>
<evidence type="ECO:0000256" key="3">
    <source>
        <dbReference type="SAM" id="Phobius"/>
    </source>
</evidence>
<dbReference type="EMBL" id="CAICTM010000086">
    <property type="protein sequence ID" value="CAB9500580.1"/>
    <property type="molecule type" value="Genomic_DNA"/>
</dbReference>
<feature type="compositionally biased region" description="Basic and acidic residues" evidence="2">
    <location>
        <begin position="110"/>
        <end position="122"/>
    </location>
</feature>
<reference evidence="4" key="1">
    <citation type="submission" date="2020-06" db="EMBL/GenBank/DDBJ databases">
        <authorList>
            <consortium name="Plant Systems Biology data submission"/>
        </authorList>
    </citation>
    <scope>NUCLEOTIDE SEQUENCE</scope>
    <source>
        <strain evidence="4">D6</strain>
    </source>
</reference>
<keyword evidence="3" id="KW-0812">Transmembrane</keyword>
<dbReference type="SUPFAM" id="SSF52058">
    <property type="entry name" value="L domain-like"/>
    <property type="match status" value="1"/>
</dbReference>
<keyword evidence="3" id="KW-1133">Transmembrane helix</keyword>
<evidence type="ECO:0000313" key="5">
    <source>
        <dbReference type="Proteomes" id="UP001153069"/>
    </source>
</evidence>
<sequence length="656" mass="72160">MNVYPYHSEDVECAAVSRATMVATNNSHPVDDMLGIYSTSEEEFSHSAGGTNSVSTSLLVGTFYNPHNDSSDTNSFVSSLQDELSNRDPQETSPEDMPTPRASNNNNNTAREEGVPTWKDETSPEQALGLEPTPRRRLWFWAFVLALCMLVGIAVAMGIVIGMKHEQNKQAVVRPPQSIAASDETNPNRGSSVSATQEEEDPDTNKNETGASNTTDAPTSSPVNNMDQPTTSIPPPPTLEPTMILEISPVTTTQWINEFVSSLPVYTRQALEIPTSPQQRALNWVTTDPYLTSYSREQLLQRYVLKTFYFATNGGNDEHDDTEEQWIYMEGWQSSSYSQHECQWHTTHQDEESMEPPCDEDGVYKILALRRNNLHGSLPPELALMTSLATLDLELNSIQSQLPTELGLLTHLERLILGGNDLTGPIPTELASMANLTHFELEDNAFNESIPSELGLLAHVETLTLDDNQLRGPIPSQLGELSLLNQLSLHGNALTGSLPTEIGLWTSLRSLSLRINMFSGTFPTEVGLLTELERLWAYQNELEGSLPTELGLATSLTLLSFSRNLMVGSLPTELGQLMELKNLWLYQNLFTGPIPSELGLLSELELLQIRDIGITGSVPAEVCDIPTAVVTIDCLEVACNCGCTCSQNEESTDDGK</sequence>
<dbReference type="FunFam" id="3.80.10.10:FF:000383">
    <property type="entry name" value="Leucine-rich repeat receptor protein kinase EMS1"/>
    <property type="match status" value="2"/>
</dbReference>
<evidence type="ECO:0000256" key="1">
    <source>
        <dbReference type="ARBA" id="ARBA00022737"/>
    </source>
</evidence>
<feature type="transmembrane region" description="Helical" evidence="3">
    <location>
        <begin position="138"/>
        <end position="163"/>
    </location>
</feature>
<dbReference type="OrthoDB" id="41648at2759"/>
<dbReference type="Gene3D" id="3.80.10.10">
    <property type="entry name" value="Ribonuclease Inhibitor"/>
    <property type="match status" value="2"/>
</dbReference>
<gene>
    <name evidence="4" type="ORF">SEMRO_87_G046000.1</name>
</gene>
<dbReference type="Proteomes" id="UP001153069">
    <property type="component" value="Unassembled WGS sequence"/>
</dbReference>
<dbReference type="InterPro" id="IPR032675">
    <property type="entry name" value="LRR_dom_sf"/>
</dbReference>
<keyword evidence="3" id="KW-0472">Membrane</keyword>
<keyword evidence="5" id="KW-1185">Reference proteome</keyword>